<keyword evidence="1" id="KW-0812">Transmembrane</keyword>
<feature type="transmembrane region" description="Helical" evidence="1">
    <location>
        <begin position="366"/>
        <end position="384"/>
    </location>
</feature>
<protein>
    <recommendedName>
        <fullName evidence="2">DUF8201 domain-containing protein</fullName>
    </recommendedName>
</protein>
<feature type="domain" description="DUF8201" evidence="2">
    <location>
        <begin position="1"/>
        <end position="396"/>
    </location>
</feature>
<reference evidence="3 4" key="1">
    <citation type="submission" date="2019-02" db="EMBL/GenBank/DDBJ databases">
        <authorList>
            <consortium name="Pathogen Informatics"/>
        </authorList>
    </citation>
    <scope>NUCLEOTIDE SEQUENCE [LARGE SCALE GENOMIC DNA]</scope>
    <source>
        <strain evidence="3 4">3012STDY6944375</strain>
    </source>
</reference>
<feature type="transmembrane region" description="Helical" evidence="1">
    <location>
        <begin position="414"/>
        <end position="433"/>
    </location>
</feature>
<dbReference type="KEGG" id="ctai:NCTC12078_03347"/>
<dbReference type="Proteomes" id="UP000290013">
    <property type="component" value="Chromosome"/>
</dbReference>
<keyword evidence="1" id="KW-1133">Transmembrane helix</keyword>
<feature type="transmembrane region" description="Helical" evidence="1">
    <location>
        <begin position="160"/>
        <end position="177"/>
    </location>
</feature>
<evidence type="ECO:0000256" key="1">
    <source>
        <dbReference type="SAM" id="Phobius"/>
    </source>
</evidence>
<feature type="transmembrane region" description="Helical" evidence="1">
    <location>
        <begin position="90"/>
        <end position="110"/>
    </location>
</feature>
<dbReference type="NCBIfam" id="NF047510">
    <property type="entry name" value="LIC_10190_fam"/>
    <property type="match status" value="1"/>
</dbReference>
<dbReference type="InterPro" id="IPR058065">
    <property type="entry name" value="LIC_10190-like"/>
</dbReference>
<feature type="transmembrane region" description="Helical" evidence="1">
    <location>
        <begin position="41"/>
        <end position="74"/>
    </location>
</feature>
<dbReference type="InterPro" id="IPR058514">
    <property type="entry name" value="DUF8201"/>
</dbReference>
<gene>
    <name evidence="3" type="ORF">NCTC12078_03347</name>
</gene>
<evidence type="ECO:0000313" key="3">
    <source>
        <dbReference type="EMBL" id="VFB05284.1"/>
    </source>
</evidence>
<organism evidence="3 4">
    <name type="scientific">Chryseobacterium taihuense</name>
    <dbReference type="NCBI Taxonomy" id="1141221"/>
    <lineage>
        <taxon>Bacteria</taxon>
        <taxon>Pseudomonadati</taxon>
        <taxon>Bacteroidota</taxon>
        <taxon>Flavobacteriia</taxon>
        <taxon>Flavobacteriales</taxon>
        <taxon>Weeksellaceae</taxon>
        <taxon>Chryseobacterium group</taxon>
        <taxon>Chryseobacterium</taxon>
    </lineage>
</organism>
<feature type="transmembrane region" description="Helical" evidence="1">
    <location>
        <begin position="184"/>
        <end position="211"/>
    </location>
</feature>
<sequence>MLLLFFSSVFIIPTLMGWGKLLEKIIPNDIGGIAGKSMSGILFLGLIFSIASFFIPLNLTVEIPAVIIGLLVFFKEKLYEYCYKIEKRQVGILVIFILAILYCGSSYPFILDHFGYYIPTIKWLTEVGIVKGISNLDLILGQMSVWHILQAGFSNFCDPFFKLNSILLIIYTLYIIENKTWIQLIFVPVLIFFTQSPSPDLPVIIFSLIIVNEIFSGSKNISFLFGLAMFTFSVKPTVIWLPLFVLLYSFFSIKLSIQKLIFGSFIFSLFIFKNIWTFGYPVFPVAVLDLGISWKPNPQLLQSSSEYAILKTYDGQYTYNEIIHFSWFDYIKNWLLLSGIKSLINIAFILVLTGFIMYAFIKKKKIISLLVISVLVKSIMVLLFSAQYRFFLDVFFVIFFATGLNLLKRNAAITFSMILMIIFSGIFTFPTFVQHYIPSFNPGKFIVKKYLTQLFKPSNYEYRNYNRLKVGNLNFNVSKQYPFNFETPIPAISTSFVMDYQKAKIFPQLKDKNDLRKGFIWKKLDSTEEKELTKSIDIIKNDYR</sequence>
<dbReference type="RefSeq" id="WP_232520504.1">
    <property type="nucleotide sequence ID" value="NZ_LR215974.1"/>
</dbReference>
<accession>A0A4V6IE15</accession>
<proteinExistence type="predicted"/>
<evidence type="ECO:0000313" key="4">
    <source>
        <dbReference type="Proteomes" id="UP000290013"/>
    </source>
</evidence>
<dbReference type="Pfam" id="PF26626">
    <property type="entry name" value="DUF8201"/>
    <property type="match status" value="1"/>
</dbReference>
<feature type="transmembrane region" description="Helical" evidence="1">
    <location>
        <begin position="260"/>
        <end position="283"/>
    </location>
</feature>
<name>A0A4V6IE15_9FLAO</name>
<dbReference type="EMBL" id="LR215974">
    <property type="protein sequence ID" value="VFB05284.1"/>
    <property type="molecule type" value="Genomic_DNA"/>
</dbReference>
<dbReference type="AlphaFoldDB" id="A0A4V6IE15"/>
<keyword evidence="1" id="KW-0472">Membrane</keyword>
<evidence type="ECO:0000259" key="2">
    <source>
        <dbReference type="Pfam" id="PF26626"/>
    </source>
</evidence>
<feature type="transmembrane region" description="Helical" evidence="1">
    <location>
        <begin position="334"/>
        <end position="359"/>
    </location>
</feature>
<feature type="transmembrane region" description="Helical" evidence="1">
    <location>
        <begin position="223"/>
        <end position="248"/>
    </location>
</feature>